<keyword evidence="3" id="KW-1185">Reference proteome</keyword>
<dbReference type="OrthoDB" id="7971458at2759"/>
<name>A0A0M4E3D5_DROBS</name>
<reference evidence="2 3" key="1">
    <citation type="submission" date="2015-08" db="EMBL/GenBank/DDBJ databases">
        <title>Ancestral chromatin configuration constrains chromatin evolution on differentiating sex chromosomes in Drosophila.</title>
        <authorList>
            <person name="Zhou Q."/>
            <person name="Bachtrog D."/>
        </authorList>
    </citation>
    <scope>NUCLEOTIDE SEQUENCE [LARGE SCALE GENOMIC DNA]</scope>
    <source>
        <tissue evidence="2">Whole larvae</tissue>
    </source>
</reference>
<keyword evidence="1" id="KW-0472">Membrane</keyword>
<evidence type="ECO:0000313" key="2">
    <source>
        <dbReference type="EMBL" id="ALC38108.1"/>
    </source>
</evidence>
<organism evidence="2 3">
    <name type="scientific">Drosophila busckii</name>
    <name type="common">Fruit fly</name>
    <dbReference type="NCBI Taxonomy" id="30019"/>
    <lineage>
        <taxon>Eukaryota</taxon>
        <taxon>Metazoa</taxon>
        <taxon>Ecdysozoa</taxon>
        <taxon>Arthropoda</taxon>
        <taxon>Hexapoda</taxon>
        <taxon>Insecta</taxon>
        <taxon>Pterygota</taxon>
        <taxon>Neoptera</taxon>
        <taxon>Endopterygota</taxon>
        <taxon>Diptera</taxon>
        <taxon>Brachycera</taxon>
        <taxon>Muscomorpha</taxon>
        <taxon>Ephydroidea</taxon>
        <taxon>Drosophilidae</taxon>
        <taxon>Drosophila</taxon>
    </lineage>
</organism>
<accession>A0A0M4E3D5</accession>
<protein>
    <submittedName>
        <fullName evidence="2">CG12617</fullName>
    </submittedName>
</protein>
<proteinExistence type="predicted"/>
<gene>
    <name evidence="2" type="ORF">Dbus_chr2Lg193</name>
</gene>
<keyword evidence="1" id="KW-0812">Transmembrane</keyword>
<dbReference type="STRING" id="30019.A0A0M4E3D5"/>
<feature type="transmembrane region" description="Helical" evidence="1">
    <location>
        <begin position="46"/>
        <end position="65"/>
    </location>
</feature>
<dbReference type="Proteomes" id="UP000494163">
    <property type="component" value="Chromosome 2L"/>
</dbReference>
<keyword evidence="1" id="KW-1133">Transmembrane helix</keyword>
<dbReference type="EMBL" id="CP012523">
    <property type="protein sequence ID" value="ALC38108.1"/>
    <property type="molecule type" value="Genomic_DNA"/>
</dbReference>
<sequence length="89" mass="10131">MSLALKHKLLRKPLDAASGWLQLQQVRHHAPICGPPRFPLSTGQRLIMGVGGLVLMMILPVWMIYQTPRWSALHNNRPYRDDEPPPADE</sequence>
<evidence type="ECO:0000256" key="1">
    <source>
        <dbReference type="SAM" id="Phobius"/>
    </source>
</evidence>
<dbReference type="AlphaFoldDB" id="A0A0M4E3D5"/>
<evidence type="ECO:0000313" key="3">
    <source>
        <dbReference type="Proteomes" id="UP000494163"/>
    </source>
</evidence>